<dbReference type="SUPFAM" id="SSF52540">
    <property type="entry name" value="P-loop containing nucleoside triphosphate hydrolases"/>
    <property type="match status" value="1"/>
</dbReference>
<dbReference type="EMBL" id="VKAD01000001">
    <property type="protein sequence ID" value="TXR53349.1"/>
    <property type="molecule type" value="Genomic_DNA"/>
</dbReference>
<dbReference type="InterPro" id="IPR000863">
    <property type="entry name" value="Sulfotransferase_dom"/>
</dbReference>
<evidence type="ECO:0000313" key="2">
    <source>
        <dbReference type="EMBL" id="TXR53349.1"/>
    </source>
</evidence>
<proteinExistence type="predicted"/>
<name>A0A5C8Z7Q2_9GAMM</name>
<evidence type="ECO:0000259" key="1">
    <source>
        <dbReference type="Pfam" id="PF00685"/>
    </source>
</evidence>
<protein>
    <recommendedName>
        <fullName evidence="1">Sulfotransferase domain-containing protein</fullName>
    </recommendedName>
</protein>
<dbReference type="Pfam" id="PF00685">
    <property type="entry name" value="Sulfotransfer_1"/>
    <property type="match status" value="1"/>
</dbReference>
<feature type="domain" description="Sulfotransferase" evidence="1">
    <location>
        <begin position="6"/>
        <end position="228"/>
    </location>
</feature>
<organism evidence="2 3">
    <name type="scientific">Reinekea thalattae</name>
    <dbReference type="NCBI Taxonomy" id="2593301"/>
    <lineage>
        <taxon>Bacteria</taxon>
        <taxon>Pseudomonadati</taxon>
        <taxon>Pseudomonadota</taxon>
        <taxon>Gammaproteobacteria</taxon>
        <taxon>Oceanospirillales</taxon>
        <taxon>Saccharospirillaceae</taxon>
        <taxon>Reinekea</taxon>
    </lineage>
</organism>
<dbReference type="RefSeq" id="WP_147712642.1">
    <property type="nucleotide sequence ID" value="NZ_VKAD01000001.1"/>
</dbReference>
<dbReference type="OrthoDB" id="7065883at2"/>
<dbReference type="GO" id="GO:0008146">
    <property type="term" value="F:sulfotransferase activity"/>
    <property type="evidence" value="ECO:0007669"/>
    <property type="project" value="InterPro"/>
</dbReference>
<comment type="caution">
    <text evidence="2">The sequence shown here is derived from an EMBL/GenBank/DDBJ whole genome shotgun (WGS) entry which is preliminary data.</text>
</comment>
<gene>
    <name evidence="2" type="ORF">FME95_01905</name>
</gene>
<keyword evidence="3" id="KW-1185">Reference proteome</keyword>
<dbReference type="AlphaFoldDB" id="A0A5C8Z7Q2"/>
<dbReference type="Gene3D" id="3.40.50.300">
    <property type="entry name" value="P-loop containing nucleotide triphosphate hydrolases"/>
    <property type="match status" value="1"/>
</dbReference>
<reference evidence="2 3" key="1">
    <citation type="submission" date="2019-07" db="EMBL/GenBank/DDBJ databases">
        <title>Reinekea sp. strain SSH23 genome sequencing and assembly.</title>
        <authorList>
            <person name="Kim I."/>
        </authorList>
    </citation>
    <scope>NUCLEOTIDE SEQUENCE [LARGE SCALE GENOMIC DNA]</scope>
    <source>
        <strain evidence="2 3">SSH23</strain>
    </source>
</reference>
<dbReference type="Proteomes" id="UP000321764">
    <property type="component" value="Unassembled WGS sequence"/>
</dbReference>
<sequence>MIYFHVGFPKSGSTTLQKKLFDKCDQINFLGQYPVSNIGLDSEYIKTSTHDASGEAVLSYFHESISHDSEIAFKKKFQEGVFDLSSVYKNNKVNVLSNERMASNLFSFPDQGVKARRVKECFDDSKIIIVIRNQFDIIKSQYRDHPFDPRSFNWKRRSTDIDKWVEIDQKNPNGFLASINYFDLLNYYVDLFGCENICVLLFEDMIHDLVGFSSKIGRFLDIGSEEVHRLLAGHHENSGVSAGLNKYRHYKNLLINILPDDMRNNYFLKSIDVKLMKRFRGGQKMAVDFSSDTIDFISGFYSEGNLGLFKKFGLEVEKYRYPGF</sequence>
<dbReference type="InterPro" id="IPR027417">
    <property type="entry name" value="P-loop_NTPase"/>
</dbReference>
<accession>A0A5C8Z7Q2</accession>
<evidence type="ECO:0000313" key="3">
    <source>
        <dbReference type="Proteomes" id="UP000321764"/>
    </source>
</evidence>